<accession>A0A2I6PHX5</accession>
<dbReference type="GeneID" id="54986999"/>
<dbReference type="Gene3D" id="3.40.50.300">
    <property type="entry name" value="P-loop containing nucleotide triphosphate hydrolases"/>
    <property type="match status" value="3"/>
</dbReference>
<name>A0A2I6PHX5_9CAUD</name>
<keyword evidence="2" id="KW-0378">Hydrolase</keyword>
<dbReference type="Pfam" id="PF13538">
    <property type="entry name" value="UvrD_C_2"/>
    <property type="match status" value="1"/>
</dbReference>
<protein>
    <submittedName>
        <fullName evidence="2">DNA helicase</fullName>
    </submittedName>
</protein>
<dbReference type="InterPro" id="IPR027785">
    <property type="entry name" value="UvrD-like_helicase_C"/>
</dbReference>
<evidence type="ECO:0000313" key="3">
    <source>
        <dbReference type="Proteomes" id="UP000240704"/>
    </source>
</evidence>
<dbReference type="InterPro" id="IPR027417">
    <property type="entry name" value="P-loop_NTPase"/>
</dbReference>
<dbReference type="RefSeq" id="YP_009796609.1">
    <property type="nucleotide sequence ID" value="NC_047902.1"/>
</dbReference>
<dbReference type="EMBL" id="MG596799">
    <property type="protein sequence ID" value="AUM59660.1"/>
    <property type="molecule type" value="Genomic_DNA"/>
</dbReference>
<proteinExistence type="predicted"/>
<dbReference type="Proteomes" id="UP000240704">
    <property type="component" value="Segment"/>
</dbReference>
<keyword evidence="2" id="KW-0547">Nucleotide-binding</keyword>
<dbReference type="Pfam" id="PF13245">
    <property type="entry name" value="AAA_19"/>
    <property type="match status" value="1"/>
</dbReference>
<organism evidence="2 3">
    <name type="scientific">Pseudomonas phage PMBT3</name>
    <dbReference type="NCBI Taxonomy" id="2059856"/>
    <lineage>
        <taxon>Viruses</taxon>
        <taxon>Duplodnaviria</taxon>
        <taxon>Heunggongvirae</taxon>
        <taxon>Uroviricota</taxon>
        <taxon>Caudoviricetes</taxon>
        <taxon>Maxrubnervirus</taxon>
        <taxon>Maxrubnervirus PMBT3</taxon>
    </lineage>
</organism>
<dbReference type="PANTHER" id="PTHR43788">
    <property type="entry name" value="DNA2/NAM7 HELICASE FAMILY MEMBER"/>
    <property type="match status" value="1"/>
</dbReference>
<reference evidence="3" key="1">
    <citation type="submission" date="2017-11" db="EMBL/GenBank/DDBJ databases">
        <title>Genome sequence and characterization of the novel virulent phage PMBT3 infecting Pseudomonas sp.</title>
        <authorList>
            <person name="Koberg S."/>
            <person name="Brinks E."/>
            <person name="Heller K.J."/>
            <person name="Neve H."/>
            <person name="Franz C.M.A.P."/>
        </authorList>
    </citation>
    <scope>NUCLEOTIDE SEQUENCE [LARGE SCALE GENOMIC DNA]</scope>
</reference>
<keyword evidence="2" id="KW-0347">Helicase</keyword>
<dbReference type="KEGG" id="vg:54986999"/>
<keyword evidence="2" id="KW-0067">ATP-binding</keyword>
<sequence>MGLNTGQTLGVNGALDAYEAGEPGYTIIGEGGTGKTYSVMEIAKLMLEDEQKILFMAPTNKAVKQLEKAARAYGLDMDRVGFRTAHSALGLSLMPTDEKKYAAQVRDSVVGDYDMVVCDEASMLGEIFLFNYMIPELENAKVFCLLMGDNMQLPPVKEKESRAFTLFPTAELTQVERQKNNPDGTPNGILEITHPLREAIKNNTIYHFNKVPDHNVTVLKSGDFLRTIVDQFDLTTDLEDVRVLAWRNFRVNDINNAIRAKIYGPDANRFEIGERLVLGSPIQKDGETILATDEESIVAAVVESQMFDEETSTKWKTWLITLHPVYADVKQVFAHVLHEDEFERYRQHTQKLTDKALDIKSKGGNPNWVWKQLHQFKDLFADLKYCYCITVHRSQGSTFKRVMVDVKDLLDNPTRSERQRLLYVAFSRPQVELIINKLGFKA</sequence>
<dbReference type="CDD" id="cd18809">
    <property type="entry name" value="SF1_C_RecD"/>
    <property type="match status" value="1"/>
</dbReference>
<keyword evidence="3" id="KW-1185">Reference proteome</keyword>
<dbReference type="GO" id="GO:0004386">
    <property type="term" value="F:helicase activity"/>
    <property type="evidence" value="ECO:0007669"/>
    <property type="project" value="UniProtKB-KW"/>
</dbReference>
<feature type="domain" description="UvrD-like helicase C-terminal" evidence="1">
    <location>
        <begin position="385"/>
        <end position="433"/>
    </location>
</feature>
<dbReference type="InterPro" id="IPR050534">
    <property type="entry name" value="Coronavir_polyprotein_1ab"/>
</dbReference>
<evidence type="ECO:0000313" key="2">
    <source>
        <dbReference type="EMBL" id="AUM59660.1"/>
    </source>
</evidence>
<evidence type="ECO:0000259" key="1">
    <source>
        <dbReference type="Pfam" id="PF13538"/>
    </source>
</evidence>
<dbReference type="SUPFAM" id="SSF52540">
    <property type="entry name" value="P-loop containing nucleoside triphosphate hydrolases"/>
    <property type="match status" value="1"/>
</dbReference>